<feature type="region of interest" description="Disordered" evidence="1">
    <location>
        <begin position="369"/>
        <end position="416"/>
    </location>
</feature>
<feature type="compositionally biased region" description="Polar residues" evidence="1">
    <location>
        <begin position="369"/>
        <end position="381"/>
    </location>
</feature>
<evidence type="ECO:0000256" key="1">
    <source>
        <dbReference type="SAM" id="MobiDB-lite"/>
    </source>
</evidence>
<dbReference type="Pfam" id="PF14891">
    <property type="entry name" value="Peptidase_M91"/>
    <property type="match status" value="1"/>
</dbReference>
<dbReference type="Proteomes" id="UP000011682">
    <property type="component" value="Unassembled WGS sequence"/>
</dbReference>
<evidence type="ECO:0000313" key="2">
    <source>
        <dbReference type="EMBL" id="EPX56709.1"/>
    </source>
</evidence>
<gene>
    <name evidence="2" type="ORF">D187_008051</name>
</gene>
<reference evidence="2" key="1">
    <citation type="submission" date="2013-05" db="EMBL/GenBank/DDBJ databases">
        <title>Genome assembly of Cystobacter fuscus DSM 2262.</title>
        <authorList>
            <person name="Sharma G."/>
            <person name="Khatri I."/>
            <person name="Kaur C."/>
            <person name="Mayilraj S."/>
            <person name="Subramanian S."/>
        </authorList>
    </citation>
    <scope>NUCLEOTIDE SEQUENCE [LARGE SCALE GENOMIC DNA]</scope>
    <source>
        <strain evidence="2">DSM 2262</strain>
    </source>
</reference>
<dbReference type="PANTHER" id="PTHR48125">
    <property type="entry name" value="LP07818P1"/>
    <property type="match status" value="1"/>
</dbReference>
<dbReference type="InterPro" id="IPR028208">
    <property type="entry name" value="Effector_pro_NleD-like"/>
</dbReference>
<name>S9Q5X0_CYSF2</name>
<feature type="compositionally biased region" description="Pro residues" evidence="1">
    <location>
        <begin position="77"/>
        <end position="87"/>
    </location>
</feature>
<dbReference type="EMBL" id="ANAH02000066">
    <property type="protein sequence ID" value="EPX56709.1"/>
    <property type="molecule type" value="Genomic_DNA"/>
</dbReference>
<feature type="compositionally biased region" description="Low complexity" evidence="1">
    <location>
        <begin position="18"/>
        <end position="39"/>
    </location>
</feature>
<protein>
    <submittedName>
        <fullName evidence="2">Uncharacterized protein</fullName>
    </submittedName>
</protein>
<accession>S9Q5X0</accession>
<feature type="region of interest" description="Disordered" evidence="1">
    <location>
        <begin position="1"/>
        <end position="102"/>
    </location>
</feature>
<sequence>MSGMKVNRPNVSTPPSPTASTARSAPTSPTAPTSPSAPTQRTQATGPTAPPPVTDSLSTTMRPSAGAGGVNLAGTTAPPPAPPPPPRSATTAAPGQPPRNVNASLEDELKRGRESLKKTDHGVVHPDLPGIRTRRDNLPAHEFADHTRDSRASIHTLMANNPNGTQSVGNKMLTDINGSTAKLNNGSLGTAQNPATAVDIHAGNKMTHAPRLEFDTVALGNDLGALRPNDKAGQAQVIEKHQQMAFMKQGQAYRAGGQPGPGQASTVTYNANQASSPQNRAKDMGHEMVHAHRASNGMQVGSVEHGNLKHHPAFQDAEAAKPGGAAQLKADVNFHAQLKEEFETVGMQPTPGRPNAPTENKIRQQLGMQQRTDYSGHTPATSAYDLKEMKQPPDTRTAWQKVSGKPIPGADQRAQDVQQIVNHLEK</sequence>
<proteinExistence type="predicted"/>
<comment type="caution">
    <text evidence="2">The sequence shown here is derived from an EMBL/GenBank/DDBJ whole genome shotgun (WGS) entry which is preliminary data.</text>
</comment>
<evidence type="ECO:0000313" key="3">
    <source>
        <dbReference type="Proteomes" id="UP000011682"/>
    </source>
</evidence>
<dbReference type="PANTHER" id="PTHR48125:SF10">
    <property type="entry name" value="OS12G0136300 PROTEIN"/>
    <property type="match status" value="1"/>
</dbReference>
<organism evidence="2 3">
    <name type="scientific">Cystobacter fuscus (strain ATCC 25194 / DSM 2262 / NBRC 100088 / M29)</name>
    <dbReference type="NCBI Taxonomy" id="1242864"/>
    <lineage>
        <taxon>Bacteria</taxon>
        <taxon>Pseudomonadati</taxon>
        <taxon>Myxococcota</taxon>
        <taxon>Myxococcia</taxon>
        <taxon>Myxococcales</taxon>
        <taxon>Cystobacterineae</taxon>
        <taxon>Archangiaceae</taxon>
        <taxon>Cystobacter</taxon>
    </lineage>
</organism>
<keyword evidence="3" id="KW-1185">Reference proteome</keyword>
<dbReference type="AlphaFoldDB" id="S9Q5X0"/>